<reference evidence="7 8" key="1">
    <citation type="journal article" date="2020" name="Sci. Rep.">
        <title>A novel cyanobacterial geosmin producer, revising GeoA distribution and dispersion patterns in Bacteria.</title>
        <authorList>
            <person name="Churro C."/>
            <person name="Semedo-Aguiar A.P."/>
            <person name="Silva A.D."/>
            <person name="Pereira-Leal J.B."/>
            <person name="Leite R.B."/>
        </authorList>
    </citation>
    <scope>NUCLEOTIDE SEQUENCE [LARGE SCALE GENOMIC DNA]</scope>
    <source>
        <strain evidence="7 8">IPMA8</strain>
    </source>
</reference>
<evidence type="ECO:0000256" key="2">
    <source>
        <dbReference type="ARBA" id="ARBA00022723"/>
    </source>
</evidence>
<sequence length="435" mass="50273">MYPFLFQRRRNWQQHVLDNAYQCQPLADINQRYWAEALDRPFGVMFSRQEEASIWDATEALWDMCREFLDWFFTADGLENRMKKLAIPPAFWEAIQVSWDRVDEAEDMSLYTRFDLAVTEDGKISLLEINGETPLLGAETVYQWLWLDDMKKPSRDLRSLPNDANQFNNFWDEVAGRFRTLSRYYDLKQFGLSLLIDEHLSEDTEMAGQLVEIINQELGNDRFFTQLVGLRNHLGVDEEGFFVDQFNNRILRLWKIVDWLDLQIASESFNADEALASRLIAGDVKIIEPLWKQILSNKGSMVWMWELFGNHPVYAQFLLPTFFTDTISLESTALLTQMHVKKPLVGLEGVGVSIETGDFVAGAVHTREAMGYDREGFIIQSYQPLPEYFGYHFVVGSWIVGDTPSGIVLRGDTNPITGRHCLIVPHIVSDRLVNT</sequence>
<comment type="caution">
    <text evidence="7">The sequence shown here is derived from an EMBL/GenBank/DDBJ whole genome shotgun (WGS) entry which is preliminary data.</text>
</comment>
<evidence type="ECO:0000256" key="4">
    <source>
        <dbReference type="ARBA" id="ARBA00022840"/>
    </source>
</evidence>
<dbReference type="EC" id="6.3.1.-" evidence="7"/>
<gene>
    <name evidence="7" type="primary">ygiC</name>
    <name evidence="7" type="ORF">E5S67_04425</name>
</gene>
<dbReference type="EMBL" id="SRRZ01000093">
    <property type="protein sequence ID" value="NQE36660.1"/>
    <property type="molecule type" value="Genomic_DNA"/>
</dbReference>
<keyword evidence="8" id="KW-1185">Reference proteome</keyword>
<proteinExistence type="predicted"/>
<evidence type="ECO:0000256" key="5">
    <source>
        <dbReference type="ARBA" id="ARBA00022842"/>
    </source>
</evidence>
<evidence type="ECO:0000256" key="1">
    <source>
        <dbReference type="ARBA" id="ARBA00022598"/>
    </source>
</evidence>
<keyword evidence="4" id="KW-0067">ATP-binding</keyword>
<dbReference type="SUPFAM" id="SSF56059">
    <property type="entry name" value="Glutathione synthetase ATP-binding domain-like"/>
    <property type="match status" value="1"/>
</dbReference>
<accession>A0ABX2D440</accession>
<keyword evidence="2" id="KW-0479">Metal-binding</keyword>
<evidence type="ECO:0000313" key="7">
    <source>
        <dbReference type="EMBL" id="NQE36660.1"/>
    </source>
</evidence>
<organism evidence="7 8">
    <name type="scientific">Microcoleus asticus IPMA8</name>
    <dbReference type="NCBI Taxonomy" id="2563858"/>
    <lineage>
        <taxon>Bacteria</taxon>
        <taxon>Bacillati</taxon>
        <taxon>Cyanobacteriota</taxon>
        <taxon>Cyanophyceae</taxon>
        <taxon>Oscillatoriophycideae</taxon>
        <taxon>Oscillatoriales</taxon>
        <taxon>Microcoleaceae</taxon>
        <taxon>Microcoleus</taxon>
        <taxon>Microcoleus asticus</taxon>
    </lineage>
</organism>
<dbReference type="RefSeq" id="WP_172190534.1">
    <property type="nucleotide sequence ID" value="NZ_CAWPPK010000311.1"/>
</dbReference>
<keyword evidence="5" id="KW-0460">Magnesium</keyword>
<dbReference type="Proteomes" id="UP000702425">
    <property type="component" value="Unassembled WGS sequence"/>
</dbReference>
<feature type="domain" description="Glutathionylspermidine synthase pre-ATP-grasp-like" evidence="6">
    <location>
        <begin position="30"/>
        <end position="428"/>
    </location>
</feature>
<dbReference type="InterPro" id="IPR005494">
    <property type="entry name" value="GSPS_pre-ATP-grasp-like_dom"/>
</dbReference>
<dbReference type="SUPFAM" id="SSF52440">
    <property type="entry name" value="PreATP-grasp domain"/>
    <property type="match status" value="1"/>
</dbReference>
<dbReference type="GO" id="GO:0016874">
    <property type="term" value="F:ligase activity"/>
    <property type="evidence" value="ECO:0007669"/>
    <property type="project" value="UniProtKB-KW"/>
</dbReference>
<dbReference type="InterPro" id="IPR016185">
    <property type="entry name" value="PreATP-grasp_dom_sf"/>
</dbReference>
<keyword evidence="3" id="KW-0547">Nucleotide-binding</keyword>
<evidence type="ECO:0000313" key="8">
    <source>
        <dbReference type="Proteomes" id="UP000702425"/>
    </source>
</evidence>
<dbReference type="Gene3D" id="3.30.1490.330">
    <property type="match status" value="1"/>
</dbReference>
<evidence type="ECO:0000259" key="6">
    <source>
        <dbReference type="Pfam" id="PF03738"/>
    </source>
</evidence>
<keyword evidence="1 7" id="KW-0436">Ligase</keyword>
<evidence type="ECO:0000256" key="3">
    <source>
        <dbReference type="ARBA" id="ARBA00022741"/>
    </source>
</evidence>
<protein>
    <submittedName>
        <fullName evidence="7">Acid--amine ligase YgiC</fullName>
        <ecNumber evidence="7">6.3.1.-</ecNumber>
    </submittedName>
</protein>
<name>A0ABX2D440_9CYAN</name>
<dbReference type="Pfam" id="PF03738">
    <property type="entry name" value="GSP_synth"/>
    <property type="match status" value="1"/>
</dbReference>